<dbReference type="InterPro" id="IPR042451">
    <property type="entry name" value="ZPR1_A/B_dom"/>
</dbReference>
<dbReference type="Gene3D" id="2.20.25.420">
    <property type="entry name" value="ZPR1, zinc finger domain"/>
    <property type="match status" value="1"/>
</dbReference>
<name>A0AAN9BGF0_9CAEN</name>
<dbReference type="Proteomes" id="UP001374579">
    <property type="component" value="Unassembled WGS sequence"/>
</dbReference>
<evidence type="ECO:0000256" key="2">
    <source>
        <dbReference type="ARBA" id="ARBA00022723"/>
    </source>
</evidence>
<evidence type="ECO:0000256" key="1">
    <source>
        <dbReference type="ARBA" id="ARBA00008354"/>
    </source>
</evidence>
<dbReference type="SMART" id="SM00709">
    <property type="entry name" value="Zpr1"/>
    <property type="match status" value="1"/>
</dbReference>
<dbReference type="Pfam" id="PF03367">
    <property type="entry name" value="Zn_ribbon_ZPR1"/>
    <property type="match status" value="1"/>
</dbReference>
<keyword evidence="7" id="KW-1185">Reference proteome</keyword>
<comment type="caution">
    <text evidence="6">The sequence shown here is derived from an EMBL/GenBank/DDBJ whole genome shotgun (WGS) entry which is preliminary data.</text>
</comment>
<evidence type="ECO:0000256" key="4">
    <source>
        <dbReference type="ARBA" id="ARBA00022833"/>
    </source>
</evidence>
<dbReference type="Gene3D" id="2.60.120.1040">
    <property type="entry name" value="ZPR1, A/B domain"/>
    <property type="match status" value="1"/>
</dbReference>
<dbReference type="Pfam" id="PF22794">
    <property type="entry name" value="jr-ZPR1"/>
    <property type="match status" value="1"/>
</dbReference>
<keyword evidence="4" id="KW-0862">Zinc</keyword>
<accession>A0AAN9BGF0</accession>
<dbReference type="InterPro" id="IPR004457">
    <property type="entry name" value="Znf_ZPR1"/>
</dbReference>
<dbReference type="PANTHER" id="PTHR10876:SF0">
    <property type="entry name" value="ZINC FINGER PROTEIN ZPR1"/>
    <property type="match status" value="1"/>
</dbReference>
<keyword evidence="2" id="KW-0479">Metal-binding</keyword>
<dbReference type="PANTHER" id="PTHR10876">
    <property type="entry name" value="ZINC FINGER PROTEIN ZPR1"/>
    <property type="match status" value="1"/>
</dbReference>
<protein>
    <recommendedName>
        <fullName evidence="5">Zinc finger ZPR1-type domain-containing protein</fullName>
    </recommendedName>
</protein>
<reference evidence="6 7" key="1">
    <citation type="submission" date="2024-02" db="EMBL/GenBank/DDBJ databases">
        <title>Chromosome-scale genome assembly of the rough periwinkle Littorina saxatilis.</title>
        <authorList>
            <person name="De Jode A."/>
            <person name="Faria R."/>
            <person name="Formenti G."/>
            <person name="Sims Y."/>
            <person name="Smith T.P."/>
            <person name="Tracey A."/>
            <person name="Wood J.M.D."/>
            <person name="Zagrodzka Z.B."/>
            <person name="Johannesson K."/>
            <person name="Butlin R.K."/>
            <person name="Leder E.H."/>
        </authorList>
    </citation>
    <scope>NUCLEOTIDE SEQUENCE [LARGE SCALE GENOMIC DNA]</scope>
    <source>
        <strain evidence="6">Snail1</strain>
        <tissue evidence="6">Muscle</tissue>
    </source>
</reference>
<dbReference type="InterPro" id="IPR042452">
    <property type="entry name" value="ZPR1_Znf1/2"/>
</dbReference>
<dbReference type="FunFam" id="2.20.25.420:FF:000003">
    <property type="entry name" value="zinc finger protein ZPR1"/>
    <property type="match status" value="1"/>
</dbReference>
<proteinExistence type="inferred from homology"/>
<dbReference type="InterPro" id="IPR056180">
    <property type="entry name" value="ZPR1_jr_dom"/>
</dbReference>
<dbReference type="GO" id="GO:0005634">
    <property type="term" value="C:nucleus"/>
    <property type="evidence" value="ECO:0007669"/>
    <property type="project" value="TreeGrafter"/>
</dbReference>
<comment type="similarity">
    <text evidence="1">Belongs to the ZPR1 family.</text>
</comment>
<dbReference type="NCBIfam" id="TIGR00310">
    <property type="entry name" value="ZPR1_znf"/>
    <property type="match status" value="1"/>
</dbReference>
<gene>
    <name evidence="6" type="ORF">V1264_017017</name>
</gene>
<dbReference type="AlphaFoldDB" id="A0AAN9BGF0"/>
<dbReference type="EMBL" id="JBAMIC010000007">
    <property type="protein sequence ID" value="KAK7105668.1"/>
    <property type="molecule type" value="Genomic_DNA"/>
</dbReference>
<sequence length="261" mass="29226">MCTHAPNKDPQMTITHYERTREQNIDLGIVAEGAEEEAAEEEVLGVKSKDFDSTQEVMHFPANCPRCNVPCETNMKVVNIPHFKEVVIMATNCESCGHRDNEVKSGGGMEAKGRKISLRIENRDDMSRDILKSETCSVMIPELDFETEMGTLGGKFTTVEGLLEDFKTQLKETNPFMIGDSSTPERSGKLGDFCKELDLIVQGEKNGVHFILDDPAGNSYIQSLTAPDPDAQLTIEDYERSFEQNEDLGLNDMKTENYEEN</sequence>
<feature type="domain" description="Zinc finger ZPR1-type" evidence="5">
    <location>
        <begin position="62"/>
        <end position="223"/>
    </location>
</feature>
<keyword evidence="3" id="KW-0863">Zinc-finger</keyword>
<evidence type="ECO:0000313" key="6">
    <source>
        <dbReference type="EMBL" id="KAK7105668.1"/>
    </source>
</evidence>
<organism evidence="6 7">
    <name type="scientific">Littorina saxatilis</name>
    <dbReference type="NCBI Taxonomy" id="31220"/>
    <lineage>
        <taxon>Eukaryota</taxon>
        <taxon>Metazoa</taxon>
        <taxon>Spiralia</taxon>
        <taxon>Lophotrochozoa</taxon>
        <taxon>Mollusca</taxon>
        <taxon>Gastropoda</taxon>
        <taxon>Caenogastropoda</taxon>
        <taxon>Littorinimorpha</taxon>
        <taxon>Littorinoidea</taxon>
        <taxon>Littorinidae</taxon>
        <taxon>Littorina</taxon>
    </lineage>
</organism>
<dbReference type="InterPro" id="IPR040141">
    <property type="entry name" value="ZPR1"/>
</dbReference>
<dbReference type="GO" id="GO:0008270">
    <property type="term" value="F:zinc ion binding"/>
    <property type="evidence" value="ECO:0007669"/>
    <property type="project" value="UniProtKB-KW"/>
</dbReference>
<evidence type="ECO:0000313" key="7">
    <source>
        <dbReference type="Proteomes" id="UP001374579"/>
    </source>
</evidence>
<dbReference type="FunFam" id="2.60.120.1040:FF:000001">
    <property type="entry name" value="Zinc finger protein ZPR1"/>
    <property type="match status" value="1"/>
</dbReference>
<evidence type="ECO:0000259" key="5">
    <source>
        <dbReference type="SMART" id="SM00709"/>
    </source>
</evidence>
<evidence type="ECO:0000256" key="3">
    <source>
        <dbReference type="ARBA" id="ARBA00022771"/>
    </source>
</evidence>